<evidence type="ECO:0000313" key="1">
    <source>
        <dbReference type="EMBL" id="PKZ13949.1"/>
    </source>
</evidence>
<gene>
    <name evidence="1" type="ORF">CYJ32_07850</name>
</gene>
<organism evidence="1 2">
    <name type="scientific">Alloscardovia omnicolens</name>
    <dbReference type="NCBI Taxonomy" id="419015"/>
    <lineage>
        <taxon>Bacteria</taxon>
        <taxon>Bacillati</taxon>
        <taxon>Actinomycetota</taxon>
        <taxon>Actinomycetes</taxon>
        <taxon>Bifidobacteriales</taxon>
        <taxon>Bifidobacteriaceae</taxon>
        <taxon>Alloscardovia</taxon>
    </lineage>
</organism>
<dbReference type="Proteomes" id="UP000242263">
    <property type="component" value="Unassembled WGS sequence"/>
</dbReference>
<dbReference type="AlphaFoldDB" id="A0A2I1M1I6"/>
<proteinExistence type="predicted"/>
<accession>A0A2I1M1I6</accession>
<dbReference type="EMBL" id="PKGU01000009">
    <property type="protein sequence ID" value="PKZ13949.1"/>
    <property type="molecule type" value="Genomic_DNA"/>
</dbReference>
<dbReference type="InterPro" id="IPR021739">
    <property type="entry name" value="SaV-like"/>
</dbReference>
<sequence length="87" mass="10169">MSVTVLSNSSKEMVNHPDHYTTTDGLECIEVMEQIYGIEKVKAFCQLNAFKYQWRAPHKGNQVKDLEKAQWYLNKFISLSQQKETNK</sequence>
<dbReference type="RefSeq" id="WP_049217322.1">
    <property type="nucleotide sequence ID" value="NZ_CBDEIH010000005.1"/>
</dbReference>
<protein>
    <submittedName>
        <fullName evidence="1">DUF3310 domain-containing protein</fullName>
    </submittedName>
</protein>
<evidence type="ECO:0000313" key="2">
    <source>
        <dbReference type="Proteomes" id="UP000242263"/>
    </source>
</evidence>
<name>A0A2I1M1I6_9BIFI</name>
<dbReference type="Pfam" id="PF11753">
    <property type="entry name" value="DUF3310"/>
    <property type="match status" value="1"/>
</dbReference>
<reference evidence="1 2" key="1">
    <citation type="submission" date="2017-12" db="EMBL/GenBank/DDBJ databases">
        <title>Phylogenetic diversity of female urinary microbiome.</title>
        <authorList>
            <person name="Thomas-White K."/>
            <person name="Wolfe A.J."/>
        </authorList>
    </citation>
    <scope>NUCLEOTIDE SEQUENCE [LARGE SCALE GENOMIC DNA]</scope>
    <source>
        <strain evidence="1 2">UMB0064</strain>
    </source>
</reference>
<comment type="caution">
    <text evidence="1">The sequence shown here is derived from an EMBL/GenBank/DDBJ whole genome shotgun (WGS) entry which is preliminary data.</text>
</comment>